<feature type="domain" description="AATF leucine zipper-containing" evidence="5">
    <location>
        <begin position="157"/>
        <end position="285"/>
    </location>
</feature>
<dbReference type="AlphaFoldDB" id="A0AAD5Y6I2"/>
<feature type="compositionally biased region" description="Acidic residues" evidence="3">
    <location>
        <begin position="90"/>
        <end position="109"/>
    </location>
</feature>
<comment type="caution">
    <text evidence="6">The sequence shown here is derived from an EMBL/GenBank/DDBJ whole genome shotgun (WGS) entry which is preliminary data.</text>
</comment>
<dbReference type="PANTHER" id="PTHR15565">
    <property type="entry name" value="AATF PROTEIN APOPTOSIS ANTAGONIZING TRANSCRIPTION FACTOR"/>
    <property type="match status" value="1"/>
</dbReference>
<dbReference type="GO" id="GO:0000462">
    <property type="term" value="P:maturation of SSU-rRNA from tricistronic rRNA transcript (SSU-rRNA, 5.8S rRNA, LSU-rRNA)"/>
    <property type="evidence" value="ECO:0007669"/>
    <property type="project" value="TreeGrafter"/>
</dbReference>
<comment type="similarity">
    <text evidence="1">Belongs to the AATF family.</text>
</comment>
<dbReference type="Pfam" id="PF13339">
    <property type="entry name" value="AATF-Che1"/>
    <property type="match status" value="1"/>
</dbReference>
<dbReference type="InterPro" id="IPR039223">
    <property type="entry name" value="AATF/Bfr2"/>
</dbReference>
<feature type="compositionally biased region" description="Basic and acidic residues" evidence="3">
    <location>
        <begin position="66"/>
        <end position="89"/>
    </location>
</feature>
<proteinExistence type="inferred from homology"/>
<dbReference type="InterPro" id="IPR012617">
    <property type="entry name" value="AATF_C"/>
</dbReference>
<evidence type="ECO:0000256" key="1">
    <source>
        <dbReference type="ARBA" id="ARBA00008966"/>
    </source>
</evidence>
<dbReference type="PANTHER" id="PTHR15565:SF0">
    <property type="entry name" value="PROTEIN AATF"/>
    <property type="match status" value="1"/>
</dbReference>
<dbReference type="GO" id="GO:0005730">
    <property type="term" value="C:nucleolus"/>
    <property type="evidence" value="ECO:0007669"/>
    <property type="project" value="TreeGrafter"/>
</dbReference>
<accession>A0AAD5Y6I2</accession>
<evidence type="ECO:0000256" key="3">
    <source>
        <dbReference type="SAM" id="MobiDB-lite"/>
    </source>
</evidence>
<feature type="domain" description="Apoptosis-antagonizing transcription factor C-terminal" evidence="4">
    <location>
        <begin position="365"/>
        <end position="448"/>
    </location>
</feature>
<reference evidence="6" key="1">
    <citation type="submission" date="2020-05" db="EMBL/GenBank/DDBJ databases">
        <title>Phylogenomic resolution of chytrid fungi.</title>
        <authorList>
            <person name="Stajich J.E."/>
            <person name="Amses K."/>
            <person name="Simmons R."/>
            <person name="Seto K."/>
            <person name="Myers J."/>
            <person name="Bonds A."/>
            <person name="Quandt C.A."/>
            <person name="Barry K."/>
            <person name="Liu P."/>
            <person name="Grigoriev I."/>
            <person name="Longcore J.E."/>
            <person name="James T.Y."/>
        </authorList>
    </citation>
    <scope>NUCLEOTIDE SEQUENCE</scope>
    <source>
        <strain evidence="6">PLAUS21</strain>
    </source>
</reference>
<keyword evidence="7" id="KW-1185">Reference proteome</keyword>
<name>A0AAD5Y6I2_9FUNG</name>
<sequence length="468" mass="54487">MKKKLLDLDDLTSTAPDWDPETDGEEESDVDEQQVREHYVQVAKSKLRDALEVPLDEKYKGKKVTRKDLEKQVELEGHEADSDQEIKFDSEEEFDFDGSQEETEGEDDSEGSHEGSEDDDDTIGKDNDELAMMSRLEQQEEDEKAMLKKMSENQKMEIEKGQHVKSQLTLWDGILDLRVRIQKGVEAANILPQHSVYYDHLNEEGVDEKVQEATGALQSLLNNLVDMRMNLLDNSNEKFDISIKRKRDEDDIDEWLHSTWEEVLQPMEKGFKKYKYDTIEKWNNKVQVANSVTLQKKFKVINQSIVSQLQAIENDTDRLIKRTQLNRGNYKIIGKIESAPENDEETRDKHLNDYDKEIFDDGDYYQQLLKELIESRLTDTEDPVLLGMRYAQLKQLQNKKAKKNVDTKASKGRKIRYHVQEKIQNFMAPEPRGTWHEEMVEELFSGLLGRKSASVDIPLQFEDGFKLM</sequence>
<evidence type="ECO:0000259" key="4">
    <source>
        <dbReference type="Pfam" id="PF08164"/>
    </source>
</evidence>
<protein>
    <recommendedName>
        <fullName evidence="2">Protein BFR2</fullName>
    </recommendedName>
</protein>
<dbReference type="Pfam" id="PF08164">
    <property type="entry name" value="TRAUB"/>
    <property type="match status" value="1"/>
</dbReference>
<dbReference type="EMBL" id="JADGKB010000086">
    <property type="protein sequence ID" value="KAJ3254420.1"/>
    <property type="molecule type" value="Genomic_DNA"/>
</dbReference>
<dbReference type="InterPro" id="IPR025160">
    <property type="entry name" value="AATF"/>
</dbReference>
<organism evidence="6 7">
    <name type="scientific">Boothiomyces macroporosus</name>
    <dbReference type="NCBI Taxonomy" id="261099"/>
    <lineage>
        <taxon>Eukaryota</taxon>
        <taxon>Fungi</taxon>
        <taxon>Fungi incertae sedis</taxon>
        <taxon>Chytridiomycota</taxon>
        <taxon>Chytridiomycota incertae sedis</taxon>
        <taxon>Chytridiomycetes</taxon>
        <taxon>Rhizophydiales</taxon>
        <taxon>Terramycetaceae</taxon>
        <taxon>Boothiomyces</taxon>
    </lineage>
</organism>
<evidence type="ECO:0000256" key="2">
    <source>
        <dbReference type="ARBA" id="ARBA00013850"/>
    </source>
</evidence>
<dbReference type="Proteomes" id="UP001210925">
    <property type="component" value="Unassembled WGS sequence"/>
</dbReference>
<feature type="compositionally biased region" description="Basic and acidic residues" evidence="3">
    <location>
        <begin position="46"/>
        <end position="59"/>
    </location>
</feature>
<feature type="region of interest" description="Disordered" evidence="3">
    <location>
        <begin position="1"/>
        <end position="126"/>
    </location>
</feature>
<feature type="compositionally biased region" description="Acidic residues" evidence="3">
    <location>
        <begin position="18"/>
        <end position="32"/>
    </location>
</feature>
<evidence type="ECO:0000313" key="7">
    <source>
        <dbReference type="Proteomes" id="UP001210925"/>
    </source>
</evidence>
<evidence type="ECO:0000313" key="6">
    <source>
        <dbReference type="EMBL" id="KAJ3254420.1"/>
    </source>
</evidence>
<gene>
    <name evidence="6" type="ORF">HK103_007214</name>
</gene>
<evidence type="ECO:0000259" key="5">
    <source>
        <dbReference type="Pfam" id="PF13339"/>
    </source>
</evidence>